<protein>
    <submittedName>
        <fullName evidence="1">Uncharacterized protein</fullName>
    </submittedName>
</protein>
<reference evidence="1 2" key="1">
    <citation type="submission" date="2021-06" db="EMBL/GenBank/DDBJ databases">
        <authorList>
            <person name="Palmer J.M."/>
        </authorList>
    </citation>
    <scope>NUCLEOTIDE SEQUENCE [LARGE SCALE GENOMIC DNA]</scope>
    <source>
        <strain evidence="1 2">XC_2019</strain>
        <tissue evidence="1">Muscle</tissue>
    </source>
</reference>
<proteinExistence type="predicted"/>
<accession>A0ABV0QWK6</accession>
<gene>
    <name evidence="1" type="ORF">XENOCAPTIV_025772</name>
</gene>
<dbReference type="Proteomes" id="UP001434883">
    <property type="component" value="Unassembled WGS sequence"/>
</dbReference>
<organism evidence="1 2">
    <name type="scientific">Xenoophorus captivus</name>
    <dbReference type="NCBI Taxonomy" id="1517983"/>
    <lineage>
        <taxon>Eukaryota</taxon>
        <taxon>Metazoa</taxon>
        <taxon>Chordata</taxon>
        <taxon>Craniata</taxon>
        <taxon>Vertebrata</taxon>
        <taxon>Euteleostomi</taxon>
        <taxon>Actinopterygii</taxon>
        <taxon>Neopterygii</taxon>
        <taxon>Teleostei</taxon>
        <taxon>Neoteleostei</taxon>
        <taxon>Acanthomorphata</taxon>
        <taxon>Ovalentaria</taxon>
        <taxon>Atherinomorphae</taxon>
        <taxon>Cyprinodontiformes</taxon>
        <taxon>Goodeidae</taxon>
        <taxon>Xenoophorus</taxon>
    </lineage>
</organism>
<dbReference type="EMBL" id="JAHRIN010025835">
    <property type="protein sequence ID" value="MEQ2200238.1"/>
    <property type="molecule type" value="Genomic_DNA"/>
</dbReference>
<evidence type="ECO:0000313" key="1">
    <source>
        <dbReference type="EMBL" id="MEQ2200238.1"/>
    </source>
</evidence>
<sequence>MASLFEISAVLSFANHAILRNSFLCPLPICVIDLKAQCSLCPWGCLDLITHELLSLPLVLQSFPKKRSSQTTPIMFQNDEGRWLLQLLENFIVWIITYILWPSW</sequence>
<evidence type="ECO:0000313" key="2">
    <source>
        <dbReference type="Proteomes" id="UP001434883"/>
    </source>
</evidence>
<keyword evidence="2" id="KW-1185">Reference proteome</keyword>
<name>A0ABV0QWK6_9TELE</name>
<comment type="caution">
    <text evidence="1">The sequence shown here is derived from an EMBL/GenBank/DDBJ whole genome shotgun (WGS) entry which is preliminary data.</text>
</comment>